<keyword evidence="3 6" id="KW-0479">Metal-binding</keyword>
<dbReference type="PANTHER" id="PTHR43161:SF9">
    <property type="entry name" value="SORBITOL DEHYDROGENASE"/>
    <property type="match status" value="1"/>
</dbReference>
<dbReference type="GO" id="GO:0016616">
    <property type="term" value="F:oxidoreductase activity, acting on the CH-OH group of donors, NAD or NADP as acceptor"/>
    <property type="evidence" value="ECO:0007669"/>
    <property type="project" value="InterPro"/>
</dbReference>
<accession>A0A101A102</accession>
<dbReference type="CDD" id="cd05285">
    <property type="entry name" value="sorbitol_DH"/>
    <property type="match status" value="1"/>
</dbReference>
<evidence type="ECO:0000256" key="4">
    <source>
        <dbReference type="ARBA" id="ARBA00022833"/>
    </source>
</evidence>
<sequence length="333" mass="35193">MRAAVLVEPGRIEMQERPVPRPDPGDALIRVSSVGVCGSDTHYYRHGRVGGFVVEAPLILGHEAAGTIVAVGDNVDPSRIGERVSIEPQRPDPDSDETRRGHYNLCPHMRFFATPPVDGALCEYVTIGAEFAHRVPDSISDEAAALCEPLSVGIAAVRKAGVDGRSRVLVTGAGPIGIVVIQLARAYGATDIIVSDPDEARRQRAISFGATEVLDPTTQPIGDFGVDGYIDASGAPTAVADGIRAVRPAGRVVLVGSGAESMELPTQLIQNRELVLTGVFRYANTWPTAIALVESGQVDLDAMVTARFPLERTAEALDSDRTPGSVKSVVTVS</sequence>
<organism evidence="9 10">
    <name type="scientific">Mycobacterium lehmannii</name>
    <dbReference type="NCBI Taxonomy" id="2048550"/>
    <lineage>
        <taxon>Bacteria</taxon>
        <taxon>Bacillati</taxon>
        <taxon>Actinomycetota</taxon>
        <taxon>Actinomycetes</taxon>
        <taxon>Mycobacteriales</taxon>
        <taxon>Mycobacteriaceae</taxon>
        <taxon>Mycobacterium</taxon>
    </lineage>
</organism>
<dbReference type="Pfam" id="PF08240">
    <property type="entry name" value="ADH_N"/>
    <property type="match status" value="1"/>
</dbReference>
<evidence type="ECO:0000259" key="8">
    <source>
        <dbReference type="Pfam" id="PF08240"/>
    </source>
</evidence>
<evidence type="ECO:0000256" key="6">
    <source>
        <dbReference type="RuleBase" id="RU361277"/>
    </source>
</evidence>
<evidence type="ECO:0000259" key="7">
    <source>
        <dbReference type="Pfam" id="PF00107"/>
    </source>
</evidence>
<dbReference type="RefSeq" id="WP_064399467.1">
    <property type="nucleotide sequence ID" value="NZ_LQIR01000056.1"/>
</dbReference>
<keyword evidence="5" id="KW-0560">Oxidoreductase</keyword>
<dbReference type="InterPro" id="IPR002328">
    <property type="entry name" value="ADH_Zn_CS"/>
</dbReference>
<dbReference type="EMBL" id="LQIR01000056">
    <property type="protein sequence ID" value="KUI09191.1"/>
    <property type="molecule type" value="Genomic_DNA"/>
</dbReference>
<feature type="domain" description="Alcohol dehydrogenase-like C-terminal" evidence="7">
    <location>
        <begin position="175"/>
        <end position="294"/>
    </location>
</feature>
<evidence type="ECO:0000313" key="10">
    <source>
        <dbReference type="Proteomes" id="UP000053707"/>
    </source>
</evidence>
<dbReference type="Gene3D" id="3.40.50.720">
    <property type="entry name" value="NAD(P)-binding Rossmann-like Domain"/>
    <property type="match status" value="1"/>
</dbReference>
<dbReference type="Proteomes" id="UP000053707">
    <property type="component" value="Unassembled WGS sequence"/>
</dbReference>
<keyword evidence="10" id="KW-1185">Reference proteome</keyword>
<reference evidence="9 10" key="1">
    <citation type="submission" date="2016-01" db="EMBL/GenBank/DDBJ databases">
        <authorList>
            <consortium name="TB Trials Study Group"/>
            <person name="Sutton G."/>
            <person name="Brinkac L."/>
            <person name="Sanka R."/>
            <person name="Adams M."/>
            <person name="Lau E.L."/>
            <person name="Macaden R."/>
            <person name="Grewal H.M.S."/>
        </authorList>
    </citation>
    <scope>NUCLEOTIDE SEQUENCE [LARGE SCALE GENOMIC DNA]</scope>
    <source>
        <strain evidence="9 10">IS-1744</strain>
    </source>
</reference>
<keyword evidence="4 6" id="KW-0862">Zinc</keyword>
<name>A0A101A102_9MYCO</name>
<protein>
    <submittedName>
        <fullName evidence="9">Sorbitol dehydrogenase</fullName>
    </submittedName>
</protein>
<evidence type="ECO:0000256" key="1">
    <source>
        <dbReference type="ARBA" id="ARBA00001947"/>
    </source>
</evidence>
<dbReference type="AlphaFoldDB" id="A0A101A102"/>
<feature type="domain" description="Alcohol dehydrogenase-like N-terminal" evidence="8">
    <location>
        <begin position="24"/>
        <end position="137"/>
    </location>
</feature>
<dbReference type="PANTHER" id="PTHR43161">
    <property type="entry name" value="SORBITOL DEHYDROGENASE"/>
    <property type="match status" value="1"/>
</dbReference>
<evidence type="ECO:0000313" key="9">
    <source>
        <dbReference type="EMBL" id="KUI09191.1"/>
    </source>
</evidence>
<dbReference type="SUPFAM" id="SSF50129">
    <property type="entry name" value="GroES-like"/>
    <property type="match status" value="1"/>
</dbReference>
<dbReference type="InterPro" id="IPR036291">
    <property type="entry name" value="NAD(P)-bd_dom_sf"/>
</dbReference>
<dbReference type="PROSITE" id="PS00059">
    <property type="entry name" value="ADH_ZINC"/>
    <property type="match status" value="1"/>
</dbReference>
<dbReference type="Gene3D" id="3.90.180.10">
    <property type="entry name" value="Medium-chain alcohol dehydrogenases, catalytic domain"/>
    <property type="match status" value="1"/>
</dbReference>
<gene>
    <name evidence="9" type="ORF">AU192_17330</name>
</gene>
<dbReference type="InterPro" id="IPR011032">
    <property type="entry name" value="GroES-like_sf"/>
</dbReference>
<dbReference type="InterPro" id="IPR045306">
    <property type="entry name" value="SDH-like"/>
</dbReference>
<dbReference type="SUPFAM" id="SSF51735">
    <property type="entry name" value="NAD(P)-binding Rossmann-fold domains"/>
    <property type="match status" value="1"/>
</dbReference>
<comment type="cofactor">
    <cofactor evidence="1 6">
        <name>Zn(2+)</name>
        <dbReference type="ChEBI" id="CHEBI:29105"/>
    </cofactor>
</comment>
<evidence type="ECO:0000256" key="3">
    <source>
        <dbReference type="ARBA" id="ARBA00022723"/>
    </source>
</evidence>
<evidence type="ECO:0000256" key="5">
    <source>
        <dbReference type="ARBA" id="ARBA00023002"/>
    </source>
</evidence>
<comment type="caution">
    <text evidence="9">The sequence shown here is derived from an EMBL/GenBank/DDBJ whole genome shotgun (WGS) entry which is preliminary data.</text>
</comment>
<evidence type="ECO:0000256" key="2">
    <source>
        <dbReference type="ARBA" id="ARBA00008072"/>
    </source>
</evidence>
<dbReference type="Pfam" id="PF00107">
    <property type="entry name" value="ADH_zinc_N"/>
    <property type="match status" value="1"/>
</dbReference>
<proteinExistence type="inferred from homology"/>
<dbReference type="GO" id="GO:0008270">
    <property type="term" value="F:zinc ion binding"/>
    <property type="evidence" value="ECO:0007669"/>
    <property type="project" value="InterPro"/>
</dbReference>
<dbReference type="InterPro" id="IPR013149">
    <property type="entry name" value="ADH-like_C"/>
</dbReference>
<dbReference type="InterPro" id="IPR013154">
    <property type="entry name" value="ADH-like_N"/>
</dbReference>
<comment type="similarity">
    <text evidence="2 6">Belongs to the zinc-containing alcohol dehydrogenase family.</text>
</comment>